<feature type="compositionally biased region" description="Basic and acidic residues" evidence="1">
    <location>
        <begin position="360"/>
        <end position="370"/>
    </location>
</feature>
<organism evidence="2 3">
    <name type="scientific">Apiospora saccharicola</name>
    <dbReference type="NCBI Taxonomy" id="335842"/>
    <lineage>
        <taxon>Eukaryota</taxon>
        <taxon>Fungi</taxon>
        <taxon>Dikarya</taxon>
        <taxon>Ascomycota</taxon>
        <taxon>Pezizomycotina</taxon>
        <taxon>Sordariomycetes</taxon>
        <taxon>Xylariomycetidae</taxon>
        <taxon>Amphisphaeriales</taxon>
        <taxon>Apiosporaceae</taxon>
        <taxon>Apiospora</taxon>
    </lineage>
</organism>
<evidence type="ECO:0000313" key="3">
    <source>
        <dbReference type="Proteomes" id="UP001446871"/>
    </source>
</evidence>
<dbReference type="EMBL" id="JAQQWM010000003">
    <property type="protein sequence ID" value="KAK8071999.1"/>
    <property type="molecule type" value="Genomic_DNA"/>
</dbReference>
<accession>A0ABR1VL83</accession>
<dbReference type="Proteomes" id="UP001446871">
    <property type="component" value="Unassembled WGS sequence"/>
</dbReference>
<evidence type="ECO:0000256" key="1">
    <source>
        <dbReference type="SAM" id="MobiDB-lite"/>
    </source>
</evidence>
<evidence type="ECO:0000313" key="2">
    <source>
        <dbReference type="EMBL" id="KAK8071999.1"/>
    </source>
</evidence>
<proteinExistence type="predicted"/>
<gene>
    <name evidence="2" type="ORF">PG996_005347</name>
</gene>
<feature type="compositionally biased region" description="Polar residues" evidence="1">
    <location>
        <begin position="377"/>
        <end position="402"/>
    </location>
</feature>
<sequence>MGKRRVASVPRTDGPRKRVFRQTQLDFYLSDTAYTAQPGTDDVLSGPPIPVLVQRGIVTAVPGFPAQSTSSRSLSSVVCDSDDVGDVDDNALLPLPVAYSPGHGATAIPSTPSLLISNTRESPAKQILLHINSTHHVPEGDPQVHRFRGLVFELIRRILALACGMDDDAFVELIERPLDARKLPIGMLQYLRGEVDTAQNQQTLGKEDLRSVDLLHLPSVPQSIQQWINYIDVVANMPFGTWTTTIAQRSTEIRICCEGHDPSEGTKFYTYSGSSANPSGGQTRINSHFLEASRNDGTNPHYTEARKPGAVMNFRLVNVVDNPYLDQTGSCDVQVHQVYLVEGVIQLYLAAKRFYSGLRGDGEAPARRSEALLPTPGRTSSAQKTSSTTRETVVATSCTTEETAGDGTIGPDVSSSRTRRRGDAVASSKMGFGGDRKRASA</sequence>
<comment type="caution">
    <text evidence="2">The sequence shown here is derived from an EMBL/GenBank/DDBJ whole genome shotgun (WGS) entry which is preliminary data.</text>
</comment>
<protein>
    <submittedName>
        <fullName evidence="2">Uncharacterized protein</fullName>
    </submittedName>
</protein>
<feature type="region of interest" description="Disordered" evidence="1">
    <location>
        <begin position="359"/>
        <end position="441"/>
    </location>
</feature>
<reference evidence="2 3" key="1">
    <citation type="submission" date="2023-01" db="EMBL/GenBank/DDBJ databases">
        <title>Analysis of 21 Apiospora genomes using comparative genomics revels a genus with tremendous synthesis potential of carbohydrate active enzymes and secondary metabolites.</title>
        <authorList>
            <person name="Sorensen T."/>
        </authorList>
    </citation>
    <scope>NUCLEOTIDE SEQUENCE [LARGE SCALE GENOMIC DNA]</scope>
    <source>
        <strain evidence="2 3">CBS 83171</strain>
    </source>
</reference>
<name>A0ABR1VL83_9PEZI</name>
<keyword evidence="3" id="KW-1185">Reference proteome</keyword>